<accession>A0ABD2NNQ0</accession>
<evidence type="ECO:0000313" key="1">
    <source>
        <dbReference type="EMBL" id="KAL3280254.1"/>
    </source>
</evidence>
<keyword evidence="2" id="KW-1185">Reference proteome</keyword>
<dbReference type="EMBL" id="JABFTP020000124">
    <property type="protein sequence ID" value="KAL3280254.1"/>
    <property type="molecule type" value="Genomic_DNA"/>
</dbReference>
<evidence type="ECO:0000313" key="2">
    <source>
        <dbReference type="Proteomes" id="UP001516400"/>
    </source>
</evidence>
<comment type="caution">
    <text evidence="1">The sequence shown here is derived from an EMBL/GenBank/DDBJ whole genome shotgun (WGS) entry which is preliminary data.</text>
</comment>
<reference evidence="1 2" key="1">
    <citation type="journal article" date="2021" name="BMC Biol.">
        <title>Horizontally acquired antibacterial genes associated with adaptive radiation of ladybird beetles.</title>
        <authorList>
            <person name="Li H.S."/>
            <person name="Tang X.F."/>
            <person name="Huang Y.H."/>
            <person name="Xu Z.Y."/>
            <person name="Chen M.L."/>
            <person name="Du X.Y."/>
            <person name="Qiu B.Y."/>
            <person name="Chen P.T."/>
            <person name="Zhang W."/>
            <person name="Slipinski A."/>
            <person name="Escalona H.E."/>
            <person name="Waterhouse R.M."/>
            <person name="Zwick A."/>
            <person name="Pang H."/>
        </authorList>
    </citation>
    <scope>NUCLEOTIDE SEQUENCE [LARGE SCALE GENOMIC DNA]</scope>
    <source>
        <strain evidence="1">SYSU2018</strain>
    </source>
</reference>
<organism evidence="1 2">
    <name type="scientific">Cryptolaemus montrouzieri</name>
    <dbReference type="NCBI Taxonomy" id="559131"/>
    <lineage>
        <taxon>Eukaryota</taxon>
        <taxon>Metazoa</taxon>
        <taxon>Ecdysozoa</taxon>
        <taxon>Arthropoda</taxon>
        <taxon>Hexapoda</taxon>
        <taxon>Insecta</taxon>
        <taxon>Pterygota</taxon>
        <taxon>Neoptera</taxon>
        <taxon>Endopterygota</taxon>
        <taxon>Coleoptera</taxon>
        <taxon>Polyphaga</taxon>
        <taxon>Cucujiformia</taxon>
        <taxon>Coccinelloidea</taxon>
        <taxon>Coccinellidae</taxon>
        <taxon>Scymninae</taxon>
        <taxon>Scymnini</taxon>
        <taxon>Cryptolaemus</taxon>
    </lineage>
</organism>
<sequence>MDICNSYGFCSSYKEAQWYRASAAFSGSSKIKLCTRVQFVHHKADFDVITFDGKETFHNLDSIQIKTILMMPNPIKHMKFNPSDSKITDQRNFPFQIHPASTRED</sequence>
<protein>
    <recommendedName>
        <fullName evidence="3">Vitellogenin</fullName>
    </recommendedName>
</protein>
<dbReference type="AlphaFoldDB" id="A0ABD2NNQ0"/>
<proteinExistence type="predicted"/>
<gene>
    <name evidence="1" type="ORF">HHI36_017749</name>
</gene>
<name>A0ABD2NNQ0_9CUCU</name>
<dbReference type="Proteomes" id="UP001516400">
    <property type="component" value="Unassembled WGS sequence"/>
</dbReference>
<evidence type="ECO:0008006" key="3">
    <source>
        <dbReference type="Google" id="ProtNLM"/>
    </source>
</evidence>